<evidence type="ECO:0000313" key="1">
    <source>
        <dbReference type="EMBL" id="SEC26542.1"/>
    </source>
</evidence>
<reference evidence="1 2" key="1">
    <citation type="submission" date="2016-10" db="EMBL/GenBank/DDBJ databases">
        <authorList>
            <person name="de Groot N.N."/>
        </authorList>
    </citation>
    <scope>NUCLEOTIDE SEQUENCE [LARGE SCALE GENOMIC DNA]</scope>
    <source>
        <strain evidence="1 2">DSM 21799</strain>
    </source>
</reference>
<dbReference type="STRING" id="640635.SAMN04489806_2996"/>
<sequence>MRLLGQSAFVGWRIHVKNGSMTEYARPYVEPMVFRDDSGAVIEHGNHWADRGGTPPEDSYSVVSHPERFAPLHTVATALIDHLASTYDVGVEEGHHVTLDLLHPPAADETVRAVRLTPCDDACAPVVIVLTDFPGVRVFAGVLFSAVYPSCGCNACDERWDTVADELEWETFAIAGGGLTEEVSEPRRAKWTYDSGHGFVKGMGQTVSYRLRALDGESERSGQSRAEDVPARMLASARAKLDAVTATSPGGNWLPWSTRR</sequence>
<dbReference type="AlphaFoldDB" id="A0A1H4R3S0"/>
<protein>
    <submittedName>
        <fullName evidence="1">Uncharacterized protein</fullName>
    </submittedName>
</protein>
<gene>
    <name evidence="1" type="ORF">SAMN04489806_2996</name>
</gene>
<keyword evidence="2" id="KW-1185">Reference proteome</keyword>
<dbReference type="EMBL" id="FNRY01000001">
    <property type="protein sequence ID" value="SEC26542.1"/>
    <property type="molecule type" value="Genomic_DNA"/>
</dbReference>
<proteinExistence type="predicted"/>
<dbReference type="Pfam" id="PF19736">
    <property type="entry name" value="DUF6226"/>
    <property type="match status" value="1"/>
</dbReference>
<name>A0A1H4R3S0_9MICO</name>
<accession>A0A1H4R3S0</accession>
<organism evidence="1 2">
    <name type="scientific">Paramicrobacterium humi</name>
    <dbReference type="NCBI Taxonomy" id="640635"/>
    <lineage>
        <taxon>Bacteria</taxon>
        <taxon>Bacillati</taxon>
        <taxon>Actinomycetota</taxon>
        <taxon>Actinomycetes</taxon>
        <taxon>Micrococcales</taxon>
        <taxon>Microbacteriaceae</taxon>
        <taxon>Paramicrobacterium</taxon>
    </lineage>
</organism>
<dbReference type="InterPro" id="IPR045773">
    <property type="entry name" value="DUF6226"/>
</dbReference>
<evidence type="ECO:0000313" key="2">
    <source>
        <dbReference type="Proteomes" id="UP000199183"/>
    </source>
</evidence>
<dbReference type="Proteomes" id="UP000199183">
    <property type="component" value="Unassembled WGS sequence"/>
</dbReference>